<feature type="compositionally biased region" description="Low complexity" evidence="1">
    <location>
        <begin position="7"/>
        <end position="18"/>
    </location>
</feature>
<name>B4GZE4_DROPE</name>
<evidence type="ECO:0000313" key="2">
    <source>
        <dbReference type="EMBL" id="EDW28162.1"/>
    </source>
</evidence>
<protein>
    <submittedName>
        <fullName evidence="2">GL27133</fullName>
    </submittedName>
</protein>
<dbReference type="Proteomes" id="UP000008744">
    <property type="component" value="Unassembled WGS sequence"/>
</dbReference>
<evidence type="ECO:0000313" key="3">
    <source>
        <dbReference type="Proteomes" id="UP000008744"/>
    </source>
</evidence>
<feature type="region of interest" description="Disordered" evidence="1">
    <location>
        <begin position="104"/>
        <end position="151"/>
    </location>
</feature>
<proteinExistence type="predicted"/>
<dbReference type="eggNOG" id="ENOG502T989">
    <property type="taxonomic scope" value="Eukaryota"/>
</dbReference>
<dbReference type="HOGENOM" id="CLU_855976_0_0_1"/>
<dbReference type="OrthoDB" id="8045224at2759"/>
<feature type="compositionally biased region" description="Polar residues" evidence="1">
    <location>
        <begin position="265"/>
        <end position="274"/>
    </location>
</feature>
<sequence>MPALEVQQGPGRPQARQPANKDNYQYVLLPNNSGGYRRRRIHDIQGKAAPTTTTERPLVRVWNSFIRSVQPSLSWRNLTNPLANFFNDGSANIIETSPVFLQSLDEDQDPHPESPTPESQSSKKRKRKRRKQQKRRPAFDSQEYDPYDYYAPPLPPAEPMFFYDTNSGSYYGVQRFSPQDFQANYYNQFDPASEGEPQEPTVLGKINTKKIALLRPLPLSAVGTVDESDSANQNEDTDDEIDSNDSTALTDATSYGIGEEDDDVASQSPLSESMRNALGTYMRDDQPNRQRQRQSGRNGGVTAISDSGAKVSPRNQNRYYWLRAW</sequence>
<reference evidence="2 3" key="1">
    <citation type="journal article" date="2007" name="Nature">
        <title>Evolution of genes and genomes on the Drosophila phylogeny.</title>
        <authorList>
            <consortium name="Drosophila 12 Genomes Consortium"/>
            <person name="Clark A.G."/>
            <person name="Eisen M.B."/>
            <person name="Smith D.R."/>
            <person name="Bergman C.M."/>
            <person name="Oliver B."/>
            <person name="Markow T.A."/>
            <person name="Kaufman T.C."/>
            <person name="Kellis M."/>
            <person name="Gelbart W."/>
            <person name="Iyer V.N."/>
            <person name="Pollard D.A."/>
            <person name="Sackton T.B."/>
            <person name="Larracuente A.M."/>
            <person name="Singh N.D."/>
            <person name="Abad J.P."/>
            <person name="Abt D.N."/>
            <person name="Adryan B."/>
            <person name="Aguade M."/>
            <person name="Akashi H."/>
            <person name="Anderson W.W."/>
            <person name="Aquadro C.F."/>
            <person name="Ardell D.H."/>
            <person name="Arguello R."/>
            <person name="Artieri C.G."/>
            <person name="Barbash D.A."/>
            <person name="Barker D."/>
            <person name="Barsanti P."/>
            <person name="Batterham P."/>
            <person name="Batzoglou S."/>
            <person name="Begun D."/>
            <person name="Bhutkar A."/>
            <person name="Blanco E."/>
            <person name="Bosak S.A."/>
            <person name="Bradley R.K."/>
            <person name="Brand A.D."/>
            <person name="Brent M.R."/>
            <person name="Brooks A.N."/>
            <person name="Brown R.H."/>
            <person name="Butlin R.K."/>
            <person name="Caggese C."/>
            <person name="Calvi B.R."/>
            <person name="Bernardo de Carvalho A."/>
            <person name="Caspi A."/>
            <person name="Castrezana S."/>
            <person name="Celniker S.E."/>
            <person name="Chang J.L."/>
            <person name="Chapple C."/>
            <person name="Chatterji S."/>
            <person name="Chinwalla A."/>
            <person name="Civetta A."/>
            <person name="Clifton S.W."/>
            <person name="Comeron J.M."/>
            <person name="Costello J.C."/>
            <person name="Coyne J.A."/>
            <person name="Daub J."/>
            <person name="David R.G."/>
            <person name="Delcher A.L."/>
            <person name="Delehaunty K."/>
            <person name="Do C.B."/>
            <person name="Ebling H."/>
            <person name="Edwards K."/>
            <person name="Eickbush T."/>
            <person name="Evans J.D."/>
            <person name="Filipski A."/>
            <person name="Findeiss S."/>
            <person name="Freyhult E."/>
            <person name="Fulton L."/>
            <person name="Fulton R."/>
            <person name="Garcia A.C."/>
            <person name="Gardiner A."/>
            <person name="Garfield D.A."/>
            <person name="Garvin B.E."/>
            <person name="Gibson G."/>
            <person name="Gilbert D."/>
            <person name="Gnerre S."/>
            <person name="Godfrey J."/>
            <person name="Good R."/>
            <person name="Gotea V."/>
            <person name="Gravely B."/>
            <person name="Greenberg A.J."/>
            <person name="Griffiths-Jones S."/>
            <person name="Gross S."/>
            <person name="Guigo R."/>
            <person name="Gustafson E.A."/>
            <person name="Haerty W."/>
            <person name="Hahn M.W."/>
            <person name="Halligan D.L."/>
            <person name="Halpern A.L."/>
            <person name="Halter G.M."/>
            <person name="Han M.V."/>
            <person name="Heger A."/>
            <person name="Hillier L."/>
            <person name="Hinrichs A.S."/>
            <person name="Holmes I."/>
            <person name="Hoskins R.A."/>
            <person name="Hubisz M.J."/>
            <person name="Hultmark D."/>
            <person name="Huntley M.A."/>
            <person name="Jaffe D.B."/>
            <person name="Jagadeeshan S."/>
            <person name="Jeck W.R."/>
            <person name="Johnson J."/>
            <person name="Jones C.D."/>
            <person name="Jordan W.C."/>
            <person name="Karpen G.H."/>
            <person name="Kataoka E."/>
            <person name="Keightley P.D."/>
            <person name="Kheradpour P."/>
            <person name="Kirkness E.F."/>
            <person name="Koerich L.B."/>
            <person name="Kristiansen K."/>
            <person name="Kudrna D."/>
            <person name="Kulathinal R.J."/>
            <person name="Kumar S."/>
            <person name="Kwok R."/>
            <person name="Lander E."/>
            <person name="Langley C.H."/>
            <person name="Lapoint R."/>
            <person name="Lazzaro B.P."/>
            <person name="Lee S.J."/>
            <person name="Levesque L."/>
            <person name="Li R."/>
            <person name="Lin C.F."/>
            <person name="Lin M.F."/>
            <person name="Lindblad-Toh K."/>
            <person name="Llopart A."/>
            <person name="Long M."/>
            <person name="Low L."/>
            <person name="Lozovsky E."/>
            <person name="Lu J."/>
            <person name="Luo M."/>
            <person name="Machado C.A."/>
            <person name="Makalowski W."/>
            <person name="Marzo M."/>
            <person name="Matsuda M."/>
            <person name="Matzkin L."/>
            <person name="McAllister B."/>
            <person name="McBride C.S."/>
            <person name="McKernan B."/>
            <person name="McKernan K."/>
            <person name="Mendez-Lago M."/>
            <person name="Minx P."/>
            <person name="Mollenhauer M.U."/>
            <person name="Montooth K."/>
            <person name="Mount S.M."/>
            <person name="Mu X."/>
            <person name="Myers E."/>
            <person name="Negre B."/>
            <person name="Newfeld S."/>
            <person name="Nielsen R."/>
            <person name="Noor M.A."/>
            <person name="O'Grady P."/>
            <person name="Pachter L."/>
            <person name="Papaceit M."/>
            <person name="Parisi M.J."/>
            <person name="Parisi M."/>
            <person name="Parts L."/>
            <person name="Pedersen J.S."/>
            <person name="Pesole G."/>
            <person name="Phillippy A.M."/>
            <person name="Ponting C.P."/>
            <person name="Pop M."/>
            <person name="Porcelli D."/>
            <person name="Powell J.R."/>
            <person name="Prohaska S."/>
            <person name="Pruitt K."/>
            <person name="Puig M."/>
            <person name="Quesneville H."/>
            <person name="Ram K.R."/>
            <person name="Rand D."/>
            <person name="Rasmussen M.D."/>
            <person name="Reed L.K."/>
            <person name="Reenan R."/>
            <person name="Reily A."/>
            <person name="Remington K.A."/>
            <person name="Rieger T.T."/>
            <person name="Ritchie M.G."/>
            <person name="Robin C."/>
            <person name="Rogers Y.H."/>
            <person name="Rohde C."/>
            <person name="Rozas J."/>
            <person name="Rubenfield M.J."/>
            <person name="Ruiz A."/>
            <person name="Russo S."/>
            <person name="Salzberg S.L."/>
            <person name="Sanchez-Gracia A."/>
            <person name="Saranga D.J."/>
            <person name="Sato H."/>
            <person name="Schaeffer S.W."/>
            <person name="Schatz M.C."/>
            <person name="Schlenke T."/>
            <person name="Schwartz R."/>
            <person name="Segarra C."/>
            <person name="Singh R.S."/>
            <person name="Sirot L."/>
            <person name="Sirota M."/>
            <person name="Sisneros N.B."/>
            <person name="Smith C.D."/>
            <person name="Smith T.F."/>
            <person name="Spieth J."/>
            <person name="Stage D.E."/>
            <person name="Stark A."/>
            <person name="Stephan W."/>
            <person name="Strausberg R.L."/>
            <person name="Strempel S."/>
            <person name="Sturgill D."/>
            <person name="Sutton G."/>
            <person name="Sutton G.G."/>
            <person name="Tao W."/>
            <person name="Teichmann S."/>
            <person name="Tobari Y.N."/>
            <person name="Tomimura Y."/>
            <person name="Tsolas J.M."/>
            <person name="Valente V.L."/>
            <person name="Venter E."/>
            <person name="Venter J.C."/>
            <person name="Vicario S."/>
            <person name="Vieira F.G."/>
            <person name="Vilella A.J."/>
            <person name="Villasante A."/>
            <person name="Walenz B."/>
            <person name="Wang J."/>
            <person name="Wasserman M."/>
            <person name="Watts T."/>
            <person name="Wilson D."/>
            <person name="Wilson R.K."/>
            <person name="Wing R.A."/>
            <person name="Wolfner M.F."/>
            <person name="Wong A."/>
            <person name="Wong G.K."/>
            <person name="Wu C.I."/>
            <person name="Wu G."/>
            <person name="Yamamoto D."/>
            <person name="Yang H.P."/>
            <person name="Yang S.P."/>
            <person name="Yorke J.A."/>
            <person name="Yoshida K."/>
            <person name="Zdobnov E."/>
            <person name="Zhang P."/>
            <person name="Zhang Y."/>
            <person name="Zimin A.V."/>
            <person name="Baldwin J."/>
            <person name="Abdouelleil A."/>
            <person name="Abdulkadir J."/>
            <person name="Abebe A."/>
            <person name="Abera B."/>
            <person name="Abreu J."/>
            <person name="Acer S.C."/>
            <person name="Aftuck L."/>
            <person name="Alexander A."/>
            <person name="An P."/>
            <person name="Anderson E."/>
            <person name="Anderson S."/>
            <person name="Arachi H."/>
            <person name="Azer M."/>
            <person name="Bachantsang P."/>
            <person name="Barry A."/>
            <person name="Bayul T."/>
            <person name="Berlin A."/>
            <person name="Bessette D."/>
            <person name="Bloom T."/>
            <person name="Blye J."/>
            <person name="Boguslavskiy L."/>
            <person name="Bonnet C."/>
            <person name="Boukhgalter B."/>
            <person name="Bourzgui I."/>
            <person name="Brown A."/>
            <person name="Cahill P."/>
            <person name="Channer S."/>
            <person name="Cheshatsang Y."/>
            <person name="Chuda L."/>
            <person name="Citroen M."/>
            <person name="Collymore A."/>
            <person name="Cooke P."/>
            <person name="Costello M."/>
            <person name="D'Aco K."/>
            <person name="Daza R."/>
            <person name="De Haan G."/>
            <person name="DeGray S."/>
            <person name="DeMaso C."/>
            <person name="Dhargay N."/>
            <person name="Dooley K."/>
            <person name="Dooley E."/>
            <person name="Doricent M."/>
            <person name="Dorje P."/>
            <person name="Dorjee K."/>
            <person name="Dupes A."/>
            <person name="Elong R."/>
            <person name="Falk J."/>
            <person name="Farina A."/>
            <person name="Faro S."/>
            <person name="Ferguson D."/>
            <person name="Fisher S."/>
            <person name="Foley C.D."/>
            <person name="Franke A."/>
            <person name="Friedrich D."/>
            <person name="Gadbois L."/>
            <person name="Gearin G."/>
            <person name="Gearin C.R."/>
            <person name="Giannoukos G."/>
            <person name="Goode T."/>
            <person name="Graham J."/>
            <person name="Grandbois E."/>
            <person name="Grewal S."/>
            <person name="Gyaltsen K."/>
            <person name="Hafez N."/>
            <person name="Hagos B."/>
            <person name="Hall J."/>
            <person name="Henson C."/>
            <person name="Hollinger A."/>
            <person name="Honan T."/>
            <person name="Huard M.D."/>
            <person name="Hughes L."/>
            <person name="Hurhula B."/>
            <person name="Husby M.E."/>
            <person name="Kamat A."/>
            <person name="Kanga B."/>
            <person name="Kashin S."/>
            <person name="Khazanovich D."/>
            <person name="Kisner P."/>
            <person name="Lance K."/>
            <person name="Lara M."/>
            <person name="Lee W."/>
            <person name="Lennon N."/>
            <person name="Letendre F."/>
            <person name="LeVine R."/>
            <person name="Lipovsky A."/>
            <person name="Liu X."/>
            <person name="Liu J."/>
            <person name="Liu S."/>
            <person name="Lokyitsang T."/>
            <person name="Lokyitsang Y."/>
            <person name="Lubonja R."/>
            <person name="Lui A."/>
            <person name="MacDonald P."/>
            <person name="Magnisalis V."/>
            <person name="Maru K."/>
            <person name="Matthews C."/>
            <person name="McCusker W."/>
            <person name="McDonough S."/>
            <person name="Mehta T."/>
            <person name="Meldrim J."/>
            <person name="Meneus L."/>
            <person name="Mihai O."/>
            <person name="Mihalev A."/>
            <person name="Mihova T."/>
            <person name="Mittelman R."/>
            <person name="Mlenga V."/>
            <person name="Montmayeur A."/>
            <person name="Mulrain L."/>
            <person name="Navidi A."/>
            <person name="Naylor J."/>
            <person name="Negash T."/>
            <person name="Nguyen T."/>
            <person name="Nguyen N."/>
            <person name="Nicol R."/>
            <person name="Norbu C."/>
            <person name="Norbu N."/>
            <person name="Novod N."/>
            <person name="O'Neill B."/>
            <person name="Osman S."/>
            <person name="Markiewicz E."/>
            <person name="Oyono O.L."/>
            <person name="Patti C."/>
            <person name="Phunkhang P."/>
            <person name="Pierre F."/>
            <person name="Priest M."/>
            <person name="Raghuraman S."/>
            <person name="Rege F."/>
            <person name="Reyes R."/>
            <person name="Rise C."/>
            <person name="Rogov P."/>
            <person name="Ross K."/>
            <person name="Ryan E."/>
            <person name="Settipalli S."/>
            <person name="Shea T."/>
            <person name="Sherpa N."/>
            <person name="Shi L."/>
            <person name="Shih D."/>
            <person name="Sparrow T."/>
            <person name="Spaulding J."/>
            <person name="Stalker J."/>
            <person name="Stange-Thomann N."/>
            <person name="Stavropoulos S."/>
            <person name="Stone C."/>
            <person name="Strader C."/>
            <person name="Tesfaye S."/>
            <person name="Thomson T."/>
            <person name="Thoulutsang Y."/>
            <person name="Thoulutsang D."/>
            <person name="Topham K."/>
            <person name="Topping I."/>
            <person name="Tsamla T."/>
            <person name="Vassiliev H."/>
            <person name="Vo A."/>
            <person name="Wangchuk T."/>
            <person name="Wangdi T."/>
            <person name="Weiand M."/>
            <person name="Wilkinson J."/>
            <person name="Wilson A."/>
            <person name="Yadav S."/>
            <person name="Young G."/>
            <person name="Yu Q."/>
            <person name="Zembek L."/>
            <person name="Zhong D."/>
            <person name="Zimmer A."/>
            <person name="Zwirko Z."/>
            <person name="Jaffe D.B."/>
            <person name="Alvarez P."/>
            <person name="Brockman W."/>
            <person name="Butler J."/>
            <person name="Chin C."/>
            <person name="Gnerre S."/>
            <person name="Grabherr M."/>
            <person name="Kleber M."/>
            <person name="Mauceli E."/>
            <person name="MacCallum I."/>
        </authorList>
    </citation>
    <scope>NUCLEOTIDE SEQUENCE [LARGE SCALE GENOMIC DNA]</scope>
    <source>
        <strain evidence="3">MSH-3 / Tucson 14011-0111.49</strain>
    </source>
</reference>
<dbReference type="AlphaFoldDB" id="B4GZE4"/>
<gene>
    <name evidence="2" type="primary">Dper\GL27133</name>
    <name evidence="2" type="ORF">Dper_GL27133</name>
</gene>
<feature type="region of interest" description="Disordered" evidence="1">
    <location>
        <begin position="1"/>
        <end position="23"/>
    </location>
</feature>
<organism evidence="3">
    <name type="scientific">Drosophila persimilis</name>
    <name type="common">Fruit fly</name>
    <dbReference type="NCBI Taxonomy" id="7234"/>
    <lineage>
        <taxon>Eukaryota</taxon>
        <taxon>Metazoa</taxon>
        <taxon>Ecdysozoa</taxon>
        <taxon>Arthropoda</taxon>
        <taxon>Hexapoda</taxon>
        <taxon>Insecta</taxon>
        <taxon>Pterygota</taxon>
        <taxon>Neoptera</taxon>
        <taxon>Endopterygota</taxon>
        <taxon>Diptera</taxon>
        <taxon>Brachycera</taxon>
        <taxon>Muscomorpha</taxon>
        <taxon>Ephydroidea</taxon>
        <taxon>Drosophilidae</taxon>
        <taxon>Drosophila</taxon>
        <taxon>Sophophora</taxon>
    </lineage>
</organism>
<feature type="compositionally biased region" description="Polar residues" evidence="1">
    <location>
        <begin position="244"/>
        <end position="253"/>
    </location>
</feature>
<keyword evidence="3" id="KW-1185">Reference proteome</keyword>
<dbReference type="PhylomeDB" id="B4GZE4"/>
<dbReference type="OMA" id="YRRRYIH"/>
<dbReference type="KEGG" id="dpe:6598841"/>
<feature type="region of interest" description="Disordered" evidence="1">
    <location>
        <begin position="224"/>
        <end position="313"/>
    </location>
</feature>
<evidence type="ECO:0000256" key="1">
    <source>
        <dbReference type="SAM" id="MobiDB-lite"/>
    </source>
</evidence>
<dbReference type="EMBL" id="CH479198">
    <property type="protein sequence ID" value="EDW28162.1"/>
    <property type="molecule type" value="Genomic_DNA"/>
</dbReference>
<accession>B4GZE4</accession>
<feature type="compositionally biased region" description="Basic residues" evidence="1">
    <location>
        <begin position="122"/>
        <end position="136"/>
    </location>
</feature>